<name>A0A5J4U4U2_9EUKA</name>
<dbReference type="EMBL" id="SNRW01020071">
    <property type="protein sequence ID" value="KAA6365796.1"/>
    <property type="molecule type" value="Genomic_DNA"/>
</dbReference>
<evidence type="ECO:0000256" key="1">
    <source>
        <dbReference type="SAM" id="MobiDB-lite"/>
    </source>
</evidence>
<evidence type="ECO:0000313" key="4">
    <source>
        <dbReference type="Proteomes" id="UP000324800"/>
    </source>
</evidence>
<feature type="compositionally biased region" description="Basic residues" evidence="1">
    <location>
        <begin position="260"/>
        <end position="270"/>
    </location>
</feature>
<comment type="caution">
    <text evidence="3">The sequence shown here is derived from an EMBL/GenBank/DDBJ whole genome shotgun (WGS) entry which is preliminary data.</text>
</comment>
<proteinExistence type="predicted"/>
<feature type="compositionally biased region" description="Low complexity" evidence="1">
    <location>
        <begin position="249"/>
        <end position="259"/>
    </location>
</feature>
<sequence>MFYHVLCAVSMSVLCGGKCGIVIPGIISSKKSSYSDSSVLLVVVIFEKFVVADSLELVQSTYCTHPLLLQQSVVVSRLFILQLVPSIDLDDLNFVSLLWFHCLVVEVRLFVFTVGSSLVKMDSVVGQLGTQLVKSCMALVALNIGKGIVVVIIPTSTVEGAGCKMEKEYAIKNENGVKRKRLNDAILETKAKKNKAVVIIASKYKKIGQGKEILQPHELIEMRTCSRMMNATDKWRNRNKSNLKENNRLRTNNNPNHNNPKCKKTQKQMKTKYIGVQSQ</sequence>
<reference evidence="3 4" key="1">
    <citation type="submission" date="2019-03" db="EMBL/GenBank/DDBJ databases">
        <title>Single cell metagenomics reveals metabolic interactions within the superorganism composed of flagellate Streblomastix strix and complex community of Bacteroidetes bacteria on its surface.</title>
        <authorList>
            <person name="Treitli S.C."/>
            <person name="Kolisko M."/>
            <person name="Husnik F."/>
            <person name="Keeling P."/>
            <person name="Hampl V."/>
        </authorList>
    </citation>
    <scope>NUCLEOTIDE SEQUENCE [LARGE SCALE GENOMIC DNA]</scope>
    <source>
        <strain evidence="3">ST1C</strain>
    </source>
</reference>
<accession>A0A5J4U4U2</accession>
<evidence type="ECO:0000256" key="2">
    <source>
        <dbReference type="SAM" id="SignalP"/>
    </source>
</evidence>
<feature type="chain" id="PRO_5023911237" evidence="2">
    <location>
        <begin position="18"/>
        <end position="279"/>
    </location>
</feature>
<dbReference type="Proteomes" id="UP000324800">
    <property type="component" value="Unassembled WGS sequence"/>
</dbReference>
<keyword evidence="2" id="KW-0732">Signal</keyword>
<protein>
    <submittedName>
        <fullName evidence="3">Uncharacterized protein</fullName>
    </submittedName>
</protein>
<organism evidence="3 4">
    <name type="scientific">Streblomastix strix</name>
    <dbReference type="NCBI Taxonomy" id="222440"/>
    <lineage>
        <taxon>Eukaryota</taxon>
        <taxon>Metamonada</taxon>
        <taxon>Preaxostyla</taxon>
        <taxon>Oxymonadida</taxon>
        <taxon>Streblomastigidae</taxon>
        <taxon>Streblomastix</taxon>
    </lineage>
</organism>
<feature type="signal peptide" evidence="2">
    <location>
        <begin position="1"/>
        <end position="17"/>
    </location>
</feature>
<evidence type="ECO:0000313" key="3">
    <source>
        <dbReference type="EMBL" id="KAA6365796.1"/>
    </source>
</evidence>
<gene>
    <name evidence="3" type="ORF">EZS28_038678</name>
</gene>
<dbReference type="AlphaFoldDB" id="A0A5J4U4U2"/>
<feature type="region of interest" description="Disordered" evidence="1">
    <location>
        <begin position="235"/>
        <end position="279"/>
    </location>
</feature>